<evidence type="ECO:0000313" key="9">
    <source>
        <dbReference type="Proteomes" id="UP000324022"/>
    </source>
</evidence>
<evidence type="ECO:0000259" key="7">
    <source>
        <dbReference type="Pfam" id="PF00266"/>
    </source>
</evidence>
<comment type="cofactor">
    <cofactor evidence="1">
        <name>pyridoxal 5'-phosphate</name>
        <dbReference type="ChEBI" id="CHEBI:597326"/>
    </cofactor>
</comment>
<dbReference type="Proteomes" id="UP000324022">
    <property type="component" value="Unassembled WGS sequence"/>
</dbReference>
<dbReference type="Gene3D" id="3.40.640.10">
    <property type="entry name" value="Type I PLP-dependent aspartate aminotransferase-like (Major domain)"/>
    <property type="match status" value="1"/>
</dbReference>
<evidence type="ECO:0000256" key="4">
    <source>
        <dbReference type="ARBA" id="ARBA00022576"/>
    </source>
</evidence>
<keyword evidence="5" id="KW-0808">Transferase</keyword>
<keyword evidence="6" id="KW-0663">Pyridoxal phosphate</keyword>
<dbReference type="InterPro" id="IPR000192">
    <property type="entry name" value="Aminotrans_V_dom"/>
</dbReference>
<dbReference type="InterPro" id="IPR015422">
    <property type="entry name" value="PyrdxlP-dep_Trfase_small"/>
</dbReference>
<proteinExistence type="inferred from homology"/>
<organism evidence="8 9">
    <name type="scientific">Ustilago trichophora</name>
    <dbReference type="NCBI Taxonomy" id="86804"/>
    <lineage>
        <taxon>Eukaryota</taxon>
        <taxon>Fungi</taxon>
        <taxon>Dikarya</taxon>
        <taxon>Basidiomycota</taxon>
        <taxon>Ustilaginomycotina</taxon>
        <taxon>Ustilaginomycetes</taxon>
        <taxon>Ustilaginales</taxon>
        <taxon>Ustilaginaceae</taxon>
        <taxon>Ustilago</taxon>
    </lineage>
</organism>
<evidence type="ECO:0000256" key="6">
    <source>
        <dbReference type="ARBA" id="ARBA00022898"/>
    </source>
</evidence>
<comment type="similarity">
    <text evidence="2">Belongs to the class-V pyridoxal-phosphate-dependent aminotransferase family.</text>
</comment>
<dbReference type="PANTHER" id="PTHR21152:SF24">
    <property type="entry name" value="ALANINE--GLYOXYLATE AMINOTRANSFERASE 1"/>
    <property type="match status" value="1"/>
</dbReference>
<evidence type="ECO:0000256" key="2">
    <source>
        <dbReference type="ARBA" id="ARBA00009236"/>
    </source>
</evidence>
<sequence length="452" mass="48867">MSARRLSLSGPMAIDNVEHINSRQPSTSSNVQKRDVTTVARNRIQQITTHISQKLPSTLRKDMSTQEFKQAAHKLLVIPGPIEVADDVLLANAHPAMSHVSPDFIPVFGDCIRMLREVLFAPNSQPVLTAGSGTLGWDHVAANVIQPGEDALVLNSGYFGDSFADCLETYGAKVDQIKAPIGSKPSLAEVEEALKKKQYKVLTFTHVDTSTGVLSDAKGLGEVVKRVSPETILVLDGVCSVGSEEIRMEEWGIDIVLTATQKGLGCPPGLMVLAASKKAIAAFEKRTVPPNSYFASWSRWLPVMKAYEAGTGAYFATPPTNLIYALHASLTTITKGSPSIEERFAQHVAASDRVKDFVTELGLKQLAADGKKDGAHGMTAVRYPQGLKATDLLPKLVAKNIVVAAGLHKQVKDEYFRIGHMGVTVVNDKERGDLKYLLDSIKEALAEAGYKP</sequence>
<dbReference type="EMBL" id="OOIN01000012">
    <property type="protein sequence ID" value="SPO25844.1"/>
    <property type="molecule type" value="Genomic_DNA"/>
</dbReference>
<dbReference type="GO" id="GO:0008453">
    <property type="term" value="F:alanine-glyoxylate transaminase activity"/>
    <property type="evidence" value="ECO:0007669"/>
    <property type="project" value="UniProtKB-EC"/>
</dbReference>
<evidence type="ECO:0000256" key="5">
    <source>
        <dbReference type="ARBA" id="ARBA00022679"/>
    </source>
</evidence>
<evidence type="ECO:0000313" key="8">
    <source>
        <dbReference type="EMBL" id="SPO25844.1"/>
    </source>
</evidence>
<reference evidence="8 9" key="1">
    <citation type="submission" date="2018-03" db="EMBL/GenBank/DDBJ databases">
        <authorList>
            <person name="Guldener U."/>
        </authorList>
    </citation>
    <scope>NUCLEOTIDE SEQUENCE [LARGE SCALE GENOMIC DNA]</scope>
    <source>
        <strain evidence="8 9">NBRC100155</strain>
    </source>
</reference>
<dbReference type="Pfam" id="PF00266">
    <property type="entry name" value="Aminotran_5"/>
    <property type="match status" value="1"/>
</dbReference>
<keyword evidence="4" id="KW-0032">Aminotransferase</keyword>
<accession>A0A5C3E581</accession>
<dbReference type="SUPFAM" id="SSF53383">
    <property type="entry name" value="PLP-dependent transferases"/>
    <property type="match status" value="1"/>
</dbReference>
<name>A0A5C3E581_9BASI</name>
<dbReference type="InterPro" id="IPR015424">
    <property type="entry name" value="PyrdxlP-dep_Trfase"/>
</dbReference>
<dbReference type="GO" id="GO:0005777">
    <property type="term" value="C:peroxisome"/>
    <property type="evidence" value="ECO:0007669"/>
    <property type="project" value="TreeGrafter"/>
</dbReference>
<dbReference type="PANTHER" id="PTHR21152">
    <property type="entry name" value="AMINOTRANSFERASE CLASS V"/>
    <property type="match status" value="1"/>
</dbReference>
<feature type="domain" description="Aminotransferase class V" evidence="7">
    <location>
        <begin position="91"/>
        <end position="408"/>
    </location>
</feature>
<dbReference type="InterPro" id="IPR015421">
    <property type="entry name" value="PyrdxlP-dep_Trfase_major"/>
</dbReference>
<dbReference type="AlphaFoldDB" id="A0A5C3E581"/>
<dbReference type="Gene3D" id="3.90.1150.10">
    <property type="entry name" value="Aspartate Aminotransferase, domain 1"/>
    <property type="match status" value="1"/>
</dbReference>
<dbReference type="FunFam" id="3.90.1150.10:FF:000049">
    <property type="entry name" value="Alanine-glyoxylate aminotransferase 1"/>
    <property type="match status" value="1"/>
</dbReference>
<dbReference type="EC" id="2.6.1.44" evidence="3"/>
<protein>
    <recommendedName>
        <fullName evidence="3">alanine--glyoxylate transaminase</fullName>
        <ecNumber evidence="3">2.6.1.44</ecNumber>
    </recommendedName>
</protein>
<evidence type="ECO:0000256" key="1">
    <source>
        <dbReference type="ARBA" id="ARBA00001933"/>
    </source>
</evidence>
<dbReference type="FunFam" id="3.40.640.10:FF:000027">
    <property type="entry name" value="Serine--pyruvate aminotransferase, mitochondrial"/>
    <property type="match status" value="1"/>
</dbReference>
<dbReference type="GO" id="GO:0004760">
    <property type="term" value="F:L-serine-pyruvate transaminase activity"/>
    <property type="evidence" value="ECO:0007669"/>
    <property type="project" value="TreeGrafter"/>
</dbReference>
<evidence type="ECO:0000256" key="3">
    <source>
        <dbReference type="ARBA" id="ARBA00013049"/>
    </source>
</evidence>
<gene>
    <name evidence="8" type="ORF">UTRI_03209</name>
</gene>
<dbReference type="OrthoDB" id="7403325at2759"/>
<dbReference type="GO" id="GO:0019265">
    <property type="term" value="P:glycine biosynthetic process, by transamination of glyoxylate"/>
    <property type="evidence" value="ECO:0007669"/>
    <property type="project" value="TreeGrafter"/>
</dbReference>
<keyword evidence="9" id="KW-1185">Reference proteome</keyword>